<proteinExistence type="predicted"/>
<dbReference type="Proteomes" id="UP001378188">
    <property type="component" value="Unassembled WGS sequence"/>
</dbReference>
<evidence type="ECO:0000259" key="2">
    <source>
        <dbReference type="SMART" id="SM00829"/>
    </source>
</evidence>
<dbReference type="Gene3D" id="3.90.180.10">
    <property type="entry name" value="Medium-chain alcohol dehydrogenases, catalytic domain"/>
    <property type="match status" value="1"/>
</dbReference>
<dbReference type="PANTHER" id="PTHR44154:SF1">
    <property type="entry name" value="QUINONE OXIDOREDUCTASE"/>
    <property type="match status" value="1"/>
</dbReference>
<sequence length="335" mass="36011">MRAMVIRAHGEIDDIVFEPDWRDPEAGAGEVVLKVGACTLNYHDLFTLKGMPGIKVPMPIIMGIDVAGEIAEIGEGVEGWSVGDRVLVDPVNREEGKLLGEVVDGGLAEYVKVAAHQLLRLPDTVSFEAAAALPVAYGTAYRMMVTRGRVRSGETVFILGASGGVGTGCVQLAKLAGAHVAVAASSQEKLDLLAGLGADFGVNYADQDFMRAIVAEYGKPRFWGESGGVDVVVNFTGGDTWVPSLRCVKRGGRVLTCGATAGYDPKEDLRFIWTFEIDIVGSNGWNREELQELLHLVEAGRLTPVVGETVPLEETREAFRMLAERRIFGKVAIKP</sequence>
<feature type="domain" description="Enoyl reductase (ER)" evidence="2">
    <location>
        <begin position="10"/>
        <end position="333"/>
    </location>
</feature>
<dbReference type="InterPro" id="IPR013154">
    <property type="entry name" value="ADH-like_N"/>
</dbReference>
<organism evidence="3 4">
    <name type="scientific">Microbaculum marinum</name>
    <dbReference type="NCBI Taxonomy" id="1764581"/>
    <lineage>
        <taxon>Bacteria</taxon>
        <taxon>Pseudomonadati</taxon>
        <taxon>Pseudomonadota</taxon>
        <taxon>Alphaproteobacteria</taxon>
        <taxon>Hyphomicrobiales</taxon>
        <taxon>Tepidamorphaceae</taxon>
        <taxon>Microbaculum</taxon>
    </lineage>
</organism>
<keyword evidence="1" id="KW-0521">NADP</keyword>
<dbReference type="EMBL" id="JAZHOF010000001">
    <property type="protein sequence ID" value="MEJ8570496.1"/>
    <property type="molecule type" value="Genomic_DNA"/>
</dbReference>
<dbReference type="RefSeq" id="WP_340328224.1">
    <property type="nucleotide sequence ID" value="NZ_JAZHOF010000001.1"/>
</dbReference>
<dbReference type="InterPro" id="IPR011032">
    <property type="entry name" value="GroES-like_sf"/>
</dbReference>
<dbReference type="InterPro" id="IPR013149">
    <property type="entry name" value="ADH-like_C"/>
</dbReference>
<dbReference type="SUPFAM" id="SSF50129">
    <property type="entry name" value="GroES-like"/>
    <property type="match status" value="1"/>
</dbReference>
<dbReference type="SUPFAM" id="SSF51735">
    <property type="entry name" value="NAD(P)-binding Rossmann-fold domains"/>
    <property type="match status" value="1"/>
</dbReference>
<evidence type="ECO:0000256" key="1">
    <source>
        <dbReference type="ARBA" id="ARBA00022857"/>
    </source>
</evidence>
<dbReference type="GO" id="GO:0016491">
    <property type="term" value="F:oxidoreductase activity"/>
    <property type="evidence" value="ECO:0007669"/>
    <property type="project" value="InterPro"/>
</dbReference>
<protein>
    <submittedName>
        <fullName evidence="3">Zinc-binding dehydrogenase</fullName>
    </submittedName>
</protein>
<evidence type="ECO:0000313" key="4">
    <source>
        <dbReference type="Proteomes" id="UP001378188"/>
    </source>
</evidence>
<dbReference type="SMART" id="SM00829">
    <property type="entry name" value="PKS_ER"/>
    <property type="match status" value="1"/>
</dbReference>
<name>A0AAW9RL24_9HYPH</name>
<reference evidence="3 4" key="1">
    <citation type="submission" date="2024-02" db="EMBL/GenBank/DDBJ databases">
        <title>Genome analysis and characterization of Microbaculum marinisediminis sp. nov., isolated from marine sediment.</title>
        <authorList>
            <person name="Du Z.-J."/>
            <person name="Ye Y.-Q."/>
            <person name="Zhang Z.-R."/>
            <person name="Yuan S.-M."/>
            <person name="Zhang X.-Y."/>
        </authorList>
    </citation>
    <scope>NUCLEOTIDE SEQUENCE [LARGE SCALE GENOMIC DNA]</scope>
    <source>
        <strain evidence="3 4">SDUM1044001</strain>
    </source>
</reference>
<dbReference type="InterPro" id="IPR020843">
    <property type="entry name" value="ER"/>
</dbReference>
<dbReference type="InterPro" id="IPR036291">
    <property type="entry name" value="NAD(P)-bd_dom_sf"/>
</dbReference>
<gene>
    <name evidence="3" type="ORF">V3328_03375</name>
</gene>
<accession>A0AAW9RL24</accession>
<dbReference type="AlphaFoldDB" id="A0AAW9RL24"/>
<evidence type="ECO:0000313" key="3">
    <source>
        <dbReference type="EMBL" id="MEJ8570496.1"/>
    </source>
</evidence>
<dbReference type="Pfam" id="PF08240">
    <property type="entry name" value="ADH_N"/>
    <property type="match status" value="1"/>
</dbReference>
<dbReference type="PANTHER" id="PTHR44154">
    <property type="entry name" value="QUINONE OXIDOREDUCTASE"/>
    <property type="match status" value="1"/>
</dbReference>
<keyword evidence="4" id="KW-1185">Reference proteome</keyword>
<dbReference type="InterPro" id="IPR051603">
    <property type="entry name" value="Zinc-ADH_QOR/CCCR"/>
</dbReference>
<comment type="caution">
    <text evidence="3">The sequence shown here is derived from an EMBL/GenBank/DDBJ whole genome shotgun (WGS) entry which is preliminary data.</text>
</comment>
<dbReference type="Pfam" id="PF00107">
    <property type="entry name" value="ADH_zinc_N"/>
    <property type="match status" value="1"/>
</dbReference>